<dbReference type="InterPro" id="IPR025665">
    <property type="entry name" value="Beta-barrel_OMP_2"/>
</dbReference>
<protein>
    <submittedName>
        <fullName evidence="3">PorT family protein</fullName>
    </submittedName>
</protein>
<sequence length="202" mass="22117">MNLKNGIMKKLFIAIVFLTGTMMHAQEDGGFGIKAGLNYGSNGDLSQNGQTIIDNPDENLGYHFGVFGKIDLGPIYVRPEFSYTVLNSDYDNNAFNSSLEVKKLDAPVLVGFKVLGPLHVFAGPSFQYILDTELEDVDLEDVQEEFSIGMQVGVGVNLGNLGIDVRYERGLSENEAEFSNLGQFGTLDTRPEQIIVGLSLKL</sequence>
<dbReference type="SUPFAM" id="SSF56925">
    <property type="entry name" value="OMPA-like"/>
    <property type="match status" value="1"/>
</dbReference>
<dbReference type="Pfam" id="PF13568">
    <property type="entry name" value="OMP_b-brl_2"/>
    <property type="match status" value="1"/>
</dbReference>
<feature type="chain" id="PRO_5047485629" evidence="1">
    <location>
        <begin position="26"/>
        <end position="202"/>
    </location>
</feature>
<proteinExistence type="predicted"/>
<feature type="domain" description="Outer membrane protein beta-barrel" evidence="2">
    <location>
        <begin position="30"/>
        <end position="172"/>
    </location>
</feature>
<dbReference type="Proteomes" id="UP001194729">
    <property type="component" value="Unassembled WGS sequence"/>
</dbReference>
<keyword evidence="1" id="KW-0732">Signal</keyword>
<organism evidence="3 4">
    <name type="scientific">Nonlabens mediterrranea</name>
    <dbReference type="NCBI Taxonomy" id="1419947"/>
    <lineage>
        <taxon>Bacteria</taxon>
        <taxon>Pseudomonadati</taxon>
        <taxon>Bacteroidota</taxon>
        <taxon>Flavobacteriia</taxon>
        <taxon>Flavobacteriales</taxon>
        <taxon>Flavobacteriaceae</taxon>
        <taxon>Nonlabens</taxon>
    </lineage>
</organism>
<dbReference type="InterPro" id="IPR011250">
    <property type="entry name" value="OMP/PagP_B-barrel"/>
</dbReference>
<evidence type="ECO:0000256" key="1">
    <source>
        <dbReference type="SAM" id="SignalP"/>
    </source>
</evidence>
<evidence type="ECO:0000313" key="4">
    <source>
        <dbReference type="Proteomes" id="UP001194729"/>
    </source>
</evidence>
<evidence type="ECO:0000259" key="2">
    <source>
        <dbReference type="Pfam" id="PF13568"/>
    </source>
</evidence>
<evidence type="ECO:0000313" key="3">
    <source>
        <dbReference type="EMBL" id="MBF4984297.1"/>
    </source>
</evidence>
<name>A0ABS0A6T3_9FLAO</name>
<gene>
    <name evidence="3" type="ORF">FNJ87_08160</name>
</gene>
<feature type="signal peptide" evidence="1">
    <location>
        <begin position="1"/>
        <end position="25"/>
    </location>
</feature>
<keyword evidence="4" id="KW-1185">Reference proteome</keyword>
<comment type="caution">
    <text evidence="3">The sequence shown here is derived from an EMBL/GenBank/DDBJ whole genome shotgun (WGS) entry which is preliminary data.</text>
</comment>
<reference evidence="3 4" key="1">
    <citation type="submission" date="2020-11" db="EMBL/GenBank/DDBJ databases">
        <title>P. mediterranea TC4 genome.</title>
        <authorList>
            <person name="Molmeret M."/>
        </authorList>
    </citation>
    <scope>NUCLEOTIDE SEQUENCE [LARGE SCALE GENOMIC DNA]</scope>
    <source>
        <strain evidence="3 4">TC4</strain>
    </source>
</reference>
<accession>A0ABS0A6T3</accession>
<dbReference type="EMBL" id="JADKYU010000419">
    <property type="protein sequence ID" value="MBF4984297.1"/>
    <property type="molecule type" value="Genomic_DNA"/>
</dbReference>